<evidence type="ECO:0000256" key="1">
    <source>
        <dbReference type="SAM" id="MobiDB-lite"/>
    </source>
</evidence>
<accession>A0ABD4SIE4</accession>
<organism evidence="2 3">
    <name type="scientific">Lactobacillus delbrueckii subsp. lactis</name>
    <dbReference type="NCBI Taxonomy" id="29397"/>
    <lineage>
        <taxon>Bacteria</taxon>
        <taxon>Bacillati</taxon>
        <taxon>Bacillota</taxon>
        <taxon>Bacilli</taxon>
        <taxon>Lactobacillales</taxon>
        <taxon>Lactobacillaceae</taxon>
        <taxon>Lactobacillus</taxon>
    </lineage>
</organism>
<gene>
    <name evidence="2" type="ORF">LOB85_07800</name>
</gene>
<dbReference type="Proteomes" id="UP001200334">
    <property type="component" value="Unassembled WGS sequence"/>
</dbReference>
<name>A0ABD4SIE4_LACDL</name>
<dbReference type="AlphaFoldDB" id="A0ABD4SIE4"/>
<proteinExistence type="predicted"/>
<reference evidence="2 3" key="1">
    <citation type="submission" date="2021-12" db="EMBL/GenBank/DDBJ databases">
        <title>Antimicrobial susceptibility of Lactobacillus delbrueckii subsp. lactis obtained from milk products and other habitats.</title>
        <authorList>
            <person name="Shani N."/>
        </authorList>
    </citation>
    <scope>NUCLEOTIDE SEQUENCE [LARGE SCALE GENOMIC DNA]</scope>
    <source>
        <strain evidence="2 3">FAM 21755</strain>
    </source>
</reference>
<comment type="caution">
    <text evidence="2">The sequence shown here is derived from an EMBL/GenBank/DDBJ whole genome shotgun (WGS) entry which is preliminary data.</text>
</comment>
<evidence type="ECO:0008006" key="4">
    <source>
        <dbReference type="Google" id="ProtNLM"/>
    </source>
</evidence>
<protein>
    <recommendedName>
        <fullName evidence="4">Fumarate reductase flavoprotein subunit</fullName>
    </recommendedName>
</protein>
<evidence type="ECO:0000313" key="2">
    <source>
        <dbReference type="EMBL" id="MCD5564005.1"/>
    </source>
</evidence>
<sequence>MVEIMPKMLASQGNHRPVDQEAKEGADIDGIDFKPVANFYAVGELVGGANGKDSMPSMMNSWSYASGFVAGRAAADNANNYAVDVVTSASHAPAPKPEATSGASH</sequence>
<feature type="region of interest" description="Disordered" evidence="1">
    <location>
        <begin position="1"/>
        <end position="21"/>
    </location>
</feature>
<evidence type="ECO:0000313" key="3">
    <source>
        <dbReference type="Proteomes" id="UP001200334"/>
    </source>
</evidence>
<dbReference type="EMBL" id="JAJNUY010000038">
    <property type="protein sequence ID" value="MCD5564005.1"/>
    <property type="molecule type" value="Genomic_DNA"/>
</dbReference>